<dbReference type="Proteomes" id="UP001589734">
    <property type="component" value="Unassembled WGS sequence"/>
</dbReference>
<name>A0ABV6BKZ3_9FLAO</name>
<accession>A0ABV6BKZ3</accession>
<protein>
    <recommendedName>
        <fullName evidence="4">Sel1 repeat family protein</fullName>
    </recommendedName>
</protein>
<keyword evidence="1" id="KW-0472">Membrane</keyword>
<evidence type="ECO:0000313" key="3">
    <source>
        <dbReference type="Proteomes" id="UP001589734"/>
    </source>
</evidence>
<proteinExistence type="predicted"/>
<keyword evidence="3" id="KW-1185">Reference proteome</keyword>
<reference evidence="2 3" key="1">
    <citation type="submission" date="2024-09" db="EMBL/GenBank/DDBJ databases">
        <authorList>
            <person name="Sun Q."/>
            <person name="Mori K."/>
        </authorList>
    </citation>
    <scope>NUCLEOTIDE SEQUENCE [LARGE SCALE GENOMIC DNA]</scope>
    <source>
        <strain evidence="2 3">CGMCC 1.12926</strain>
    </source>
</reference>
<gene>
    <name evidence="2" type="ORF">ACFFLS_03565</name>
</gene>
<dbReference type="EMBL" id="JBHLYW010000003">
    <property type="protein sequence ID" value="MFC0076104.1"/>
    <property type="molecule type" value="Genomic_DNA"/>
</dbReference>
<dbReference type="RefSeq" id="WP_379683181.1">
    <property type="nucleotide sequence ID" value="NZ_JBHLYW010000003.1"/>
</dbReference>
<evidence type="ECO:0008006" key="4">
    <source>
        <dbReference type="Google" id="ProtNLM"/>
    </source>
</evidence>
<dbReference type="SUPFAM" id="SSF81901">
    <property type="entry name" value="HCP-like"/>
    <property type="match status" value="1"/>
</dbReference>
<organism evidence="2 3">
    <name type="scientific">Flavobacterium procerum</name>
    <dbReference type="NCBI Taxonomy" id="1455569"/>
    <lineage>
        <taxon>Bacteria</taxon>
        <taxon>Pseudomonadati</taxon>
        <taxon>Bacteroidota</taxon>
        <taxon>Flavobacteriia</taxon>
        <taxon>Flavobacteriales</taxon>
        <taxon>Flavobacteriaceae</taxon>
        <taxon>Flavobacterium</taxon>
    </lineage>
</organism>
<feature type="transmembrane region" description="Helical" evidence="1">
    <location>
        <begin position="6"/>
        <end position="25"/>
    </location>
</feature>
<evidence type="ECO:0000256" key="1">
    <source>
        <dbReference type="SAM" id="Phobius"/>
    </source>
</evidence>
<dbReference type="Gene3D" id="1.25.40.10">
    <property type="entry name" value="Tetratricopeptide repeat domain"/>
    <property type="match status" value="1"/>
</dbReference>
<keyword evidence="1" id="KW-0812">Transmembrane</keyword>
<keyword evidence="1" id="KW-1133">Transmembrane helix</keyword>
<comment type="caution">
    <text evidence="2">The sequence shown here is derived from an EMBL/GenBank/DDBJ whole genome shotgun (WGS) entry which is preliminary data.</text>
</comment>
<evidence type="ECO:0000313" key="2">
    <source>
        <dbReference type="EMBL" id="MFC0076104.1"/>
    </source>
</evidence>
<sequence>MKRKLYLAIILLLIITILFFCLKFYTKTIYSLAIEECEANYSNSYSEKFNKEQYKKNTKSSIKSLLVNNFDKQSYDSIVRTDTPEKSFIYSLLVSNKWNHAEASLEVFYSIAHLNEDNIFVDFPDLDFLDSETRNLALKYLKKAADKKSPNALYILGNYYLQGKYLEKNEVLGKKLMKEAEILGTGILK</sequence>
<dbReference type="InterPro" id="IPR011990">
    <property type="entry name" value="TPR-like_helical_dom_sf"/>
</dbReference>